<evidence type="ECO:0000313" key="2">
    <source>
        <dbReference type="EMBL" id="CAD8709273.1"/>
    </source>
</evidence>
<protein>
    <submittedName>
        <fullName evidence="2">Uncharacterized protein</fullName>
    </submittedName>
</protein>
<organism evidence="2">
    <name type="scientific">Mantoniella antarctica</name>
    <dbReference type="NCBI Taxonomy" id="81844"/>
    <lineage>
        <taxon>Eukaryota</taxon>
        <taxon>Viridiplantae</taxon>
        <taxon>Chlorophyta</taxon>
        <taxon>Mamiellophyceae</taxon>
        <taxon>Mamiellales</taxon>
        <taxon>Mamiellaceae</taxon>
        <taxon>Mantoniella</taxon>
    </lineage>
</organism>
<evidence type="ECO:0000256" key="1">
    <source>
        <dbReference type="SAM" id="MobiDB-lite"/>
    </source>
</evidence>
<dbReference type="AlphaFoldDB" id="A0A7S0X951"/>
<dbReference type="EMBL" id="HBFC01019923">
    <property type="protein sequence ID" value="CAD8709273.1"/>
    <property type="molecule type" value="Transcribed_RNA"/>
</dbReference>
<gene>
    <name evidence="2" type="ORF">MANT1106_LOCUS11956</name>
</gene>
<proteinExistence type="predicted"/>
<name>A0A7S0X951_9CHLO</name>
<accession>A0A7S0X951</accession>
<feature type="region of interest" description="Disordered" evidence="1">
    <location>
        <begin position="586"/>
        <end position="606"/>
    </location>
</feature>
<sequence length="606" mass="67885">MYSLGSVTTECETHPDVVAFIHGLKDAVMQAARWMDDADIDNGFRPGMEESDTRAHKGITEASFKLACMTYLHEHRSQLANDPISEHATYRLPDYLDFTGGFVDIKLEFLTATDNEHVLIELKITNPSYLLHSSRIRPVSCRYGSLFEAALINNAIPSASVSALRTLLSDVVSANFGGTTADVEKVRETVLKGLAVRWSEKSLGAQLEQNMHQAKRYAEPYLDHDRDYRTIPVKRVHCVLLHLVGNEHMFMEISARRHNDVDVDPIADEERIVNIKNHSVAVVERARIASAQSLAVERRVFPSDTSSLLSVEHGTCLANDLDPNILNFVFGLTEPLLQAARWMDPTDLDNGYRPRIKGPTEHQSRKEVYPKNAGITEAGLKFACMTYLHEYQSRIRYNVGLISALHIYKGKFAHVEHPARLPLEAHMKLKFENGVGHEHMLIAFKNTNPAIIMSGQKGTNKRYSPLFKQADRLNVLRINPSVEALCTLLINDGDKRNSDVETAGEDVGTRRETVLKRLGIQEFGGTSSGLEVELKASLEQIRLDAEQYIVDNPDPTLEKIHSVLLHLVGNAHMFVYVQTHKKTHQAPAAAGNELDVSKMSIHEQHS</sequence>
<reference evidence="2" key="1">
    <citation type="submission" date="2021-01" db="EMBL/GenBank/DDBJ databases">
        <authorList>
            <person name="Corre E."/>
            <person name="Pelletier E."/>
            <person name="Niang G."/>
            <person name="Scheremetjew M."/>
            <person name="Finn R."/>
            <person name="Kale V."/>
            <person name="Holt S."/>
            <person name="Cochrane G."/>
            <person name="Meng A."/>
            <person name="Brown T."/>
            <person name="Cohen L."/>
        </authorList>
    </citation>
    <scope>NUCLEOTIDE SEQUENCE</scope>
    <source>
        <strain evidence="2">SL-175</strain>
    </source>
</reference>